<name>A0A8S0ZJ22_ARCPL</name>
<reference evidence="2 3" key="1">
    <citation type="submission" date="2020-04" db="EMBL/GenBank/DDBJ databases">
        <authorList>
            <person name="Wallbank WR R."/>
            <person name="Pardo Diaz C."/>
            <person name="Kozak K."/>
            <person name="Martin S."/>
            <person name="Jiggins C."/>
            <person name="Moest M."/>
            <person name="Warren A I."/>
            <person name="Byers J.R.P. K."/>
            <person name="Montejo-Kovacevich G."/>
            <person name="Yen C E."/>
        </authorList>
    </citation>
    <scope>NUCLEOTIDE SEQUENCE [LARGE SCALE GENOMIC DNA]</scope>
</reference>
<dbReference type="AlphaFoldDB" id="A0A8S0ZJ22"/>
<dbReference type="EMBL" id="CADEBD010000291">
    <property type="protein sequence ID" value="CAB3232792.1"/>
    <property type="molecule type" value="Genomic_DNA"/>
</dbReference>
<proteinExistence type="predicted"/>
<organism evidence="2 3">
    <name type="scientific">Arctia plantaginis</name>
    <name type="common">Wood tiger moth</name>
    <name type="synonym">Phalaena plantaginis</name>
    <dbReference type="NCBI Taxonomy" id="874455"/>
    <lineage>
        <taxon>Eukaryota</taxon>
        <taxon>Metazoa</taxon>
        <taxon>Ecdysozoa</taxon>
        <taxon>Arthropoda</taxon>
        <taxon>Hexapoda</taxon>
        <taxon>Insecta</taxon>
        <taxon>Pterygota</taxon>
        <taxon>Neoptera</taxon>
        <taxon>Endopterygota</taxon>
        <taxon>Lepidoptera</taxon>
        <taxon>Glossata</taxon>
        <taxon>Ditrysia</taxon>
        <taxon>Noctuoidea</taxon>
        <taxon>Erebidae</taxon>
        <taxon>Arctiinae</taxon>
        <taxon>Arctia</taxon>
    </lineage>
</organism>
<dbReference type="Pfam" id="PF21080">
    <property type="entry name" value="Methyltrans_Mon_1st"/>
    <property type="match status" value="1"/>
</dbReference>
<dbReference type="InterPro" id="IPR039530">
    <property type="entry name" value="L_methyltransferase_rhabdo"/>
</dbReference>
<protein>
    <recommendedName>
        <fullName evidence="1">Mononegavirus-type SAM-dependent 2'-O-MTase domain-containing protein</fullName>
    </recommendedName>
</protein>
<dbReference type="Proteomes" id="UP000494256">
    <property type="component" value="Unassembled WGS sequence"/>
</dbReference>
<dbReference type="Gene3D" id="3.40.50.150">
    <property type="entry name" value="Vaccinia Virus protein VP39"/>
    <property type="match status" value="1"/>
</dbReference>
<evidence type="ECO:0000313" key="3">
    <source>
        <dbReference type="Proteomes" id="UP000494256"/>
    </source>
</evidence>
<dbReference type="InterPro" id="IPR025786">
    <property type="entry name" value="Mononega_L_MeTrfase"/>
</dbReference>
<dbReference type="PROSITE" id="PS51590">
    <property type="entry name" value="SAM_MT_MNV_L"/>
    <property type="match status" value="1"/>
</dbReference>
<dbReference type="InterPro" id="IPR029063">
    <property type="entry name" value="SAM-dependent_MTases_sf"/>
</dbReference>
<accession>A0A8S0ZJ22</accession>
<feature type="domain" description="Mononegavirus-type SAM-dependent 2'-O-MTase" evidence="1">
    <location>
        <begin position="350"/>
        <end position="546"/>
    </location>
</feature>
<gene>
    <name evidence="2" type="ORF">APLA_LOCUS5832</name>
</gene>
<sequence length="597" mass="67513">MELLSGAIIQDGVCGPCEDQEPYSFYVSVLVPKGLSEYKNSRGPYKAYLGSKTSEATSVLRPWERETKIPLIKRAAKLRAAIGWSEDTSIFPLSIQNKVFPKSFINGIIEGLIRAAAIHCASRRSIVNLSRPREALLGTALYLINQVNDTASLVTMWRAENFHNLFLTVPTKIPPSYPLSNKDLGSLGRSYMRSVYIHYYVDSPSRGLFIYQDIWIFADINDVKTFGMLAISTKLTQVLYSNQIRKHTKDIIRGSKDLIINLRDPERTHHNINIDLSRLKRVNEEVRHASRSIVKSRNLDRERNLPWGSELAVPIKEIQVPYVAVGSKERQDLSKVKIPRIQNPLISGLRCFQFATGSHYKIQSILKNLNIKYKDCLAGGDGSGGIGSLLLRSSRNSRLIFNSLLDLDGVDLRGSTPSPPSAISALGSASRRCVNFNDSWRNPSDLRNKETWEYFLNVKHQNQMRIDLITLDMECNSDEISDSIELQLSEYIFKILDDHGTLIYKTFLERLCKQSILLSAVGNQFKNVSFVVTDITSPQSSEIYVVMRGKNNSTIPKEPDLETFSKDLNDLPVMRGIDKEFGRAVSLLYKNICVYYL</sequence>
<dbReference type="InterPro" id="IPR039736">
    <property type="entry name" value="L_poly_C"/>
</dbReference>
<dbReference type="NCBIfam" id="TIGR04198">
    <property type="entry name" value="paramyx_RNAcap"/>
    <property type="match status" value="1"/>
</dbReference>
<dbReference type="InterPro" id="IPR048397">
    <property type="entry name" value="Methyltrans_Mon_CD"/>
</dbReference>
<comment type="caution">
    <text evidence="2">The sequence shown here is derived from an EMBL/GenBank/DDBJ whole genome shotgun (WGS) entry which is preliminary data.</text>
</comment>
<dbReference type="Pfam" id="PF14314">
    <property type="entry name" value="Methyltrans_Mon_2nd"/>
    <property type="match status" value="1"/>
</dbReference>
<dbReference type="OrthoDB" id="7367179at2759"/>
<evidence type="ECO:0000313" key="2">
    <source>
        <dbReference type="EMBL" id="CAB3232792.1"/>
    </source>
</evidence>
<evidence type="ECO:0000259" key="1">
    <source>
        <dbReference type="PROSITE" id="PS51590"/>
    </source>
</evidence>